<evidence type="ECO:0000313" key="3">
    <source>
        <dbReference type="Proteomes" id="UP000315971"/>
    </source>
</evidence>
<keyword evidence="3" id="KW-1185">Reference proteome</keyword>
<evidence type="ECO:0000256" key="1">
    <source>
        <dbReference type="SAM" id="Phobius"/>
    </source>
</evidence>
<evidence type="ECO:0000313" key="2">
    <source>
        <dbReference type="EMBL" id="SMO53981.1"/>
    </source>
</evidence>
<dbReference type="AlphaFoldDB" id="A0A521C576"/>
<protein>
    <recommendedName>
        <fullName evidence="4">DUF1365 domain-containing protein</fullName>
    </recommendedName>
</protein>
<dbReference type="InterPro" id="IPR010775">
    <property type="entry name" value="DUF1365"/>
</dbReference>
<name>A0A521C576_9SPHI</name>
<keyword evidence="1" id="KW-1133">Transmembrane helix</keyword>
<dbReference type="OrthoDB" id="9778801at2"/>
<organism evidence="2 3">
    <name type="scientific">Solitalea koreensis</name>
    <dbReference type="NCBI Taxonomy" id="543615"/>
    <lineage>
        <taxon>Bacteria</taxon>
        <taxon>Pseudomonadati</taxon>
        <taxon>Bacteroidota</taxon>
        <taxon>Sphingobacteriia</taxon>
        <taxon>Sphingobacteriales</taxon>
        <taxon>Sphingobacteriaceae</taxon>
        <taxon>Solitalea</taxon>
    </lineage>
</organism>
<dbReference type="RefSeq" id="WP_142602514.1">
    <property type="nucleotide sequence ID" value="NZ_FXSZ01000003.1"/>
</dbReference>
<keyword evidence="1" id="KW-0472">Membrane</keyword>
<evidence type="ECO:0008006" key="4">
    <source>
        <dbReference type="Google" id="ProtNLM"/>
    </source>
</evidence>
<dbReference type="Proteomes" id="UP000315971">
    <property type="component" value="Unassembled WGS sequence"/>
</dbReference>
<dbReference type="Pfam" id="PF07103">
    <property type="entry name" value="DUF1365"/>
    <property type="match status" value="1"/>
</dbReference>
<reference evidence="2 3" key="1">
    <citation type="submission" date="2017-05" db="EMBL/GenBank/DDBJ databases">
        <authorList>
            <person name="Varghese N."/>
            <person name="Submissions S."/>
        </authorList>
    </citation>
    <scope>NUCLEOTIDE SEQUENCE [LARGE SCALE GENOMIC DNA]</scope>
    <source>
        <strain evidence="2 3">DSM 21342</strain>
    </source>
</reference>
<accession>A0A521C576</accession>
<sequence length="263" mass="31591">MHSCLYECLVIHNRLKPVKKRFHYRFFMFYIDLDEIDTLKRKLLFLGHNRFNIFNFRDKDHLGFSQDTAQGLSTREQIDTYLAKQGLDASKFKIMLLTNLCTFGYQFNPVSFYFCIDENKEPVCSVVEVRDAYGAQMPYFISPQQLRGHRFYLDTPKNFYISPFIDQDVSFLFNLEVPGRSFASKIDDFDHKGKKFMSTLVGKRRSLNNRNLIWYSIQFPFVIIRIISLIHWHALKMWLRGFPYHRKTDQEELQQEVYKSFRF</sequence>
<proteinExistence type="predicted"/>
<dbReference type="EMBL" id="FXSZ01000003">
    <property type="protein sequence ID" value="SMO53981.1"/>
    <property type="molecule type" value="Genomic_DNA"/>
</dbReference>
<feature type="transmembrane region" description="Helical" evidence="1">
    <location>
        <begin position="212"/>
        <end position="234"/>
    </location>
</feature>
<dbReference type="PANTHER" id="PTHR33973">
    <property type="entry name" value="OS07G0153300 PROTEIN"/>
    <property type="match status" value="1"/>
</dbReference>
<gene>
    <name evidence="2" type="ORF">SAMN06265350_103187</name>
</gene>
<keyword evidence="1" id="KW-0812">Transmembrane</keyword>
<dbReference type="PANTHER" id="PTHR33973:SF4">
    <property type="entry name" value="OS07G0153300 PROTEIN"/>
    <property type="match status" value="1"/>
</dbReference>